<keyword evidence="2" id="KW-0472">Membrane</keyword>
<dbReference type="EMBL" id="CP008953">
    <property type="protein sequence ID" value="AIG80851.1"/>
    <property type="molecule type" value="Genomic_DNA"/>
</dbReference>
<feature type="transmembrane region" description="Helical" evidence="2">
    <location>
        <begin position="466"/>
        <end position="482"/>
    </location>
</feature>
<feature type="transmembrane region" description="Helical" evidence="2">
    <location>
        <begin position="558"/>
        <end position="582"/>
    </location>
</feature>
<feature type="transmembrane region" description="Helical" evidence="2">
    <location>
        <begin position="391"/>
        <end position="410"/>
    </location>
</feature>
<feature type="transmembrane region" description="Helical" evidence="2">
    <location>
        <begin position="416"/>
        <end position="436"/>
    </location>
</feature>
<evidence type="ECO:0000256" key="2">
    <source>
        <dbReference type="SAM" id="Phobius"/>
    </source>
</evidence>
<proteinExistence type="predicted"/>
<feature type="transmembrane region" description="Helical" evidence="2">
    <location>
        <begin position="588"/>
        <end position="609"/>
    </location>
</feature>
<dbReference type="STRING" id="208439.AJAP_40370"/>
<organism evidence="3 4">
    <name type="scientific">Amycolatopsis japonica</name>
    <dbReference type="NCBI Taxonomy" id="208439"/>
    <lineage>
        <taxon>Bacteria</taxon>
        <taxon>Bacillati</taxon>
        <taxon>Actinomycetota</taxon>
        <taxon>Actinomycetes</taxon>
        <taxon>Pseudonocardiales</taxon>
        <taxon>Pseudonocardiaceae</taxon>
        <taxon>Amycolatopsis</taxon>
        <taxon>Amycolatopsis japonica group</taxon>
    </lineage>
</organism>
<sequence>MLIAMTTDGDVLLRLAGEIDDLGARLARVGTELRTVRSEAEPKPEEAPEQAEKPAEQQEEQATAPQAEQTEQPQQADQPQQPQAEQPQQPQVPHQGQPQQPHVPQQPYPRYFTHPQHPQYQAQYHQQHQQAQYAQWQHQWQQQYRQQYQQPQQPYRPYQPAPKVSLAEKLGKEGAGSRLLAWIGGAVTLLGIVLFLVLAIQRGWFGPVPRVIGGAVLGAALVGIGLRLHRTPAGRTGAFALAATGIGALYLDAIAATTMYEYLPAYAGLAIGLVIAVCGLLLAVRWESSLLATAVVLGCVICAPIITQGFTPQLVAFLLVVQIASTPVQLRQSWPSVAVAAGIPPLLASVCSTAFVGFGGSTANTAAALAAGGTALALALIVTLKRPGDAAGLALLAVAPAPSLLAALFLPKTQAVLVTASVALVLLAVWAVGQWLDGWTGELAGAAGLVAALQTTMTLFDGSARSGILIGEAVLLALVALWTKKHVALFGGLGFAVIGGMIALVLDVPPTLFFLVRNRPDADLAAAFLVALAILAASITLPWVSHRLGLFKAAAENVVPWLLAGVCGLYGAGALVLCGALLSVPGRSGFLVGHVVITVSWTVAALVLLIRGISAVNLRVIGFVLVGAAVLKLVLFDLSALDGLARVAAFLIAGLVLLGAGTRYAKLVASR</sequence>
<feature type="transmembrane region" description="Helical" evidence="2">
    <location>
        <begin position="337"/>
        <end position="359"/>
    </location>
</feature>
<dbReference type="Proteomes" id="UP000028492">
    <property type="component" value="Chromosome"/>
</dbReference>
<feature type="transmembrane region" description="Helical" evidence="2">
    <location>
        <begin position="487"/>
        <end position="506"/>
    </location>
</feature>
<feature type="compositionally biased region" description="Basic and acidic residues" evidence="1">
    <location>
        <begin position="34"/>
        <end position="56"/>
    </location>
</feature>
<feature type="transmembrane region" description="Helical" evidence="2">
    <location>
        <begin position="616"/>
        <end position="635"/>
    </location>
</feature>
<evidence type="ECO:0000256" key="1">
    <source>
        <dbReference type="SAM" id="MobiDB-lite"/>
    </source>
</evidence>
<feature type="transmembrane region" description="Helical" evidence="2">
    <location>
        <begin position="263"/>
        <end position="283"/>
    </location>
</feature>
<reference evidence="3 4" key="1">
    <citation type="journal article" date="2014" name="J. Biotechnol.">
        <title>Complete genome sequence of the actinobacterium Amycolatopsis japonica MG417-CF17(T) (=DSM 44213T) producing (S,S)-N,N'-ethylenediaminedisuccinic acid.</title>
        <authorList>
            <person name="Stegmann E."/>
            <person name="Albersmeier A."/>
            <person name="Spohn M."/>
            <person name="Gert H."/>
            <person name="Weber T."/>
            <person name="Wohlleben W."/>
            <person name="Kalinowski J."/>
            <person name="Ruckert C."/>
        </authorList>
    </citation>
    <scope>NUCLEOTIDE SEQUENCE [LARGE SCALE GENOMIC DNA]</scope>
    <source>
        <strain evidence="4">MG417-CF17 (DSM 44213)</strain>
    </source>
</reference>
<feature type="region of interest" description="Disordered" evidence="1">
    <location>
        <begin position="30"/>
        <end position="114"/>
    </location>
</feature>
<dbReference type="InterPro" id="IPR019286">
    <property type="entry name" value="DUF2339_TM"/>
</dbReference>
<dbReference type="PANTHER" id="PTHR38434:SF1">
    <property type="entry name" value="BLL2549 PROTEIN"/>
    <property type="match status" value="1"/>
</dbReference>
<keyword evidence="4" id="KW-1185">Reference proteome</keyword>
<feature type="transmembrane region" description="Helical" evidence="2">
    <location>
        <begin position="179"/>
        <end position="201"/>
    </location>
</feature>
<feature type="transmembrane region" description="Helical" evidence="2">
    <location>
        <begin position="526"/>
        <end position="546"/>
    </location>
</feature>
<evidence type="ECO:0008006" key="5">
    <source>
        <dbReference type="Google" id="ProtNLM"/>
    </source>
</evidence>
<feature type="compositionally biased region" description="Low complexity" evidence="1">
    <location>
        <begin position="60"/>
        <end position="105"/>
    </location>
</feature>
<feature type="transmembrane region" description="Helical" evidence="2">
    <location>
        <begin position="238"/>
        <end position="257"/>
    </location>
</feature>
<evidence type="ECO:0000313" key="4">
    <source>
        <dbReference type="Proteomes" id="UP000028492"/>
    </source>
</evidence>
<keyword evidence="2" id="KW-0812">Transmembrane</keyword>
<protein>
    <recommendedName>
        <fullName evidence="5">DUF2339 domain-containing protein</fullName>
    </recommendedName>
</protein>
<dbReference type="HOGENOM" id="CLU_017536_0_0_11"/>
<name>A0A075V905_9PSEU</name>
<feature type="transmembrane region" description="Helical" evidence="2">
    <location>
        <begin position="290"/>
        <end position="307"/>
    </location>
</feature>
<accession>A0A075V905</accession>
<dbReference type="KEGG" id="aja:AJAP_40370"/>
<keyword evidence="2" id="KW-1133">Transmembrane helix</keyword>
<dbReference type="Pfam" id="PF10101">
    <property type="entry name" value="DUF2339"/>
    <property type="match status" value="1"/>
</dbReference>
<feature type="transmembrane region" description="Helical" evidence="2">
    <location>
        <begin position="647"/>
        <end position="665"/>
    </location>
</feature>
<dbReference type="AlphaFoldDB" id="A0A075V905"/>
<dbReference type="PANTHER" id="PTHR38434">
    <property type="entry name" value="BLL2549 PROTEIN"/>
    <property type="match status" value="1"/>
</dbReference>
<dbReference type="eggNOG" id="COG5373">
    <property type="taxonomic scope" value="Bacteria"/>
</dbReference>
<gene>
    <name evidence="3" type="ORF">AJAP_40370</name>
</gene>
<dbReference type="RefSeq" id="WP_038521301.1">
    <property type="nucleotide sequence ID" value="NZ_CP008953.1"/>
</dbReference>
<feature type="transmembrane region" description="Helical" evidence="2">
    <location>
        <begin position="207"/>
        <end position="226"/>
    </location>
</feature>
<evidence type="ECO:0000313" key="3">
    <source>
        <dbReference type="EMBL" id="AIG80851.1"/>
    </source>
</evidence>
<dbReference type="eggNOG" id="COG3087">
    <property type="taxonomic scope" value="Bacteria"/>
</dbReference>
<feature type="transmembrane region" description="Helical" evidence="2">
    <location>
        <begin position="365"/>
        <end position="384"/>
    </location>
</feature>